<protein>
    <submittedName>
        <fullName evidence="1">Uncharacterized protein</fullName>
    </submittedName>
</protein>
<dbReference type="Proteomes" id="UP000737018">
    <property type="component" value="Unassembled WGS sequence"/>
</dbReference>
<dbReference type="AlphaFoldDB" id="A0A8J4R8J1"/>
<dbReference type="OrthoDB" id="1748703at2759"/>
<organism evidence="1 2">
    <name type="scientific">Castanea mollissima</name>
    <name type="common">Chinese chestnut</name>
    <dbReference type="NCBI Taxonomy" id="60419"/>
    <lineage>
        <taxon>Eukaryota</taxon>
        <taxon>Viridiplantae</taxon>
        <taxon>Streptophyta</taxon>
        <taxon>Embryophyta</taxon>
        <taxon>Tracheophyta</taxon>
        <taxon>Spermatophyta</taxon>
        <taxon>Magnoliopsida</taxon>
        <taxon>eudicotyledons</taxon>
        <taxon>Gunneridae</taxon>
        <taxon>Pentapetalae</taxon>
        <taxon>rosids</taxon>
        <taxon>fabids</taxon>
        <taxon>Fagales</taxon>
        <taxon>Fagaceae</taxon>
        <taxon>Castanea</taxon>
    </lineage>
</organism>
<evidence type="ECO:0000313" key="2">
    <source>
        <dbReference type="Proteomes" id="UP000737018"/>
    </source>
</evidence>
<gene>
    <name evidence="1" type="ORF">CMV_008444</name>
</gene>
<sequence>MLPSANFVILSAFQLVWEAQNLKDQTKSGSTRLLLICLAMLAWLPECHLRSLSKSVGNLPIWHEGSHAGPNVMIIDSTCM</sequence>
<name>A0A8J4R8J1_9ROSI</name>
<dbReference type="EMBL" id="JRKL02000881">
    <property type="protein sequence ID" value="KAF3967567.1"/>
    <property type="molecule type" value="Genomic_DNA"/>
</dbReference>
<evidence type="ECO:0000313" key="1">
    <source>
        <dbReference type="EMBL" id="KAF3967567.1"/>
    </source>
</evidence>
<accession>A0A8J4R8J1</accession>
<proteinExistence type="predicted"/>
<keyword evidence="2" id="KW-1185">Reference proteome</keyword>
<reference evidence="1" key="1">
    <citation type="submission" date="2020-03" db="EMBL/GenBank/DDBJ databases">
        <title>Castanea mollissima Vanexum genome sequencing.</title>
        <authorList>
            <person name="Staton M."/>
        </authorList>
    </citation>
    <scope>NUCLEOTIDE SEQUENCE</scope>
    <source>
        <tissue evidence="1">Leaf</tissue>
    </source>
</reference>
<comment type="caution">
    <text evidence="1">The sequence shown here is derived from an EMBL/GenBank/DDBJ whole genome shotgun (WGS) entry which is preliminary data.</text>
</comment>